<reference evidence="7 8" key="1">
    <citation type="journal article" date="2008" name="Nature">
        <title>The genome of the choanoflagellate Monosiga brevicollis and the origin of metazoans.</title>
        <authorList>
            <consortium name="JGI Sequencing"/>
            <person name="King N."/>
            <person name="Westbrook M.J."/>
            <person name="Young S.L."/>
            <person name="Kuo A."/>
            <person name="Abedin M."/>
            <person name="Chapman J."/>
            <person name="Fairclough S."/>
            <person name="Hellsten U."/>
            <person name="Isogai Y."/>
            <person name="Letunic I."/>
            <person name="Marr M."/>
            <person name="Pincus D."/>
            <person name="Putnam N."/>
            <person name="Rokas A."/>
            <person name="Wright K.J."/>
            <person name="Zuzow R."/>
            <person name="Dirks W."/>
            <person name="Good M."/>
            <person name="Goodstein D."/>
            <person name="Lemons D."/>
            <person name="Li W."/>
            <person name="Lyons J.B."/>
            <person name="Morris A."/>
            <person name="Nichols S."/>
            <person name="Richter D.J."/>
            <person name="Salamov A."/>
            <person name="Bork P."/>
            <person name="Lim W.A."/>
            <person name="Manning G."/>
            <person name="Miller W.T."/>
            <person name="McGinnis W."/>
            <person name="Shapiro H."/>
            <person name="Tjian R."/>
            <person name="Grigoriev I.V."/>
            <person name="Rokhsar D."/>
        </authorList>
    </citation>
    <scope>NUCLEOTIDE SEQUENCE [LARGE SCALE GENOMIC DNA]</scope>
    <source>
        <strain evidence="8">MX1 / ATCC 50154</strain>
    </source>
</reference>
<dbReference type="eggNOG" id="KOG2275">
    <property type="taxonomic scope" value="Eukaryota"/>
</dbReference>
<proteinExistence type="inferred from homology"/>
<dbReference type="Pfam" id="PF01546">
    <property type="entry name" value="Peptidase_M20"/>
    <property type="match status" value="1"/>
</dbReference>
<evidence type="ECO:0000256" key="1">
    <source>
        <dbReference type="ARBA" id="ARBA00006247"/>
    </source>
</evidence>
<dbReference type="EMBL" id="CH991547">
    <property type="protein sequence ID" value="EDQ90624.1"/>
    <property type="molecule type" value="Genomic_DNA"/>
</dbReference>
<dbReference type="Gene3D" id="3.30.70.360">
    <property type="match status" value="1"/>
</dbReference>
<dbReference type="RefSeq" id="XP_001744675.1">
    <property type="nucleotide sequence ID" value="XM_001744623.1"/>
</dbReference>
<dbReference type="FunCoup" id="A9UVQ0">
    <property type="interactions" value="21"/>
</dbReference>
<keyword evidence="4" id="KW-0378">Hydrolase</keyword>
<dbReference type="InterPro" id="IPR002933">
    <property type="entry name" value="Peptidase_M20"/>
</dbReference>
<dbReference type="InterPro" id="IPR036264">
    <property type="entry name" value="Bact_exopeptidase_dim_dom"/>
</dbReference>
<feature type="non-terminal residue" evidence="7">
    <location>
        <position position="1"/>
    </location>
</feature>
<dbReference type="GO" id="GO:0006629">
    <property type="term" value="P:lipid metabolic process"/>
    <property type="evidence" value="ECO:0000318"/>
    <property type="project" value="GO_Central"/>
</dbReference>
<keyword evidence="3" id="KW-0479">Metal-binding</keyword>
<evidence type="ECO:0000256" key="4">
    <source>
        <dbReference type="ARBA" id="ARBA00022801"/>
    </source>
</evidence>
<dbReference type="GO" id="GO:0006508">
    <property type="term" value="P:proteolysis"/>
    <property type="evidence" value="ECO:0007669"/>
    <property type="project" value="UniProtKB-KW"/>
</dbReference>
<keyword evidence="8" id="KW-1185">Reference proteome</keyword>
<dbReference type="InterPro" id="IPR047177">
    <property type="entry name" value="Pept_M20A"/>
</dbReference>
<accession>A9UVQ0</accession>
<evidence type="ECO:0000256" key="2">
    <source>
        <dbReference type="ARBA" id="ARBA00022670"/>
    </source>
</evidence>
<dbReference type="Gene3D" id="3.40.630.10">
    <property type="entry name" value="Zn peptidases"/>
    <property type="match status" value="1"/>
</dbReference>
<dbReference type="GeneID" id="5889729"/>
<dbReference type="GO" id="GO:0043604">
    <property type="term" value="P:amide biosynthetic process"/>
    <property type="evidence" value="ECO:0000318"/>
    <property type="project" value="GO_Central"/>
</dbReference>
<evidence type="ECO:0000313" key="8">
    <source>
        <dbReference type="Proteomes" id="UP000001357"/>
    </source>
</evidence>
<name>A9UVQ0_MONBE</name>
<gene>
    <name evidence="7" type="ORF">MONBRDRAFT_950</name>
</gene>
<dbReference type="PANTHER" id="PTHR45962">
    <property type="entry name" value="N-FATTY-ACYL-AMINO ACID SYNTHASE/HYDROLASE PM20D1"/>
    <property type="match status" value="1"/>
</dbReference>
<dbReference type="PANTHER" id="PTHR45962:SF1">
    <property type="entry name" value="N-FATTY-ACYL-AMINO ACID SYNTHASE_HYDROLASE PM20D1"/>
    <property type="match status" value="1"/>
</dbReference>
<dbReference type="Proteomes" id="UP000001357">
    <property type="component" value="Unassembled WGS sequence"/>
</dbReference>
<comment type="similarity">
    <text evidence="1">Belongs to the peptidase M20A family.</text>
</comment>
<dbReference type="KEGG" id="mbr:MONBRDRAFT_950"/>
<dbReference type="GO" id="GO:0006520">
    <property type="term" value="P:amino acid metabolic process"/>
    <property type="evidence" value="ECO:0000318"/>
    <property type="project" value="GO_Central"/>
</dbReference>
<evidence type="ECO:0000256" key="5">
    <source>
        <dbReference type="ARBA" id="ARBA00022833"/>
    </source>
</evidence>
<dbReference type="SUPFAM" id="SSF55031">
    <property type="entry name" value="Bacterial exopeptidase dimerisation domain"/>
    <property type="match status" value="1"/>
</dbReference>
<dbReference type="InterPro" id="IPR011650">
    <property type="entry name" value="Peptidase_M20_dimer"/>
</dbReference>
<dbReference type="GO" id="GO:0008233">
    <property type="term" value="F:peptidase activity"/>
    <property type="evidence" value="ECO:0007669"/>
    <property type="project" value="UniProtKB-KW"/>
</dbReference>
<feature type="domain" description="Peptidase M20 dimerisation" evidence="6">
    <location>
        <begin position="140"/>
        <end position="286"/>
    </location>
</feature>
<dbReference type="Gene3D" id="1.10.150.900">
    <property type="match status" value="1"/>
</dbReference>
<dbReference type="GO" id="GO:0046872">
    <property type="term" value="F:metal ion binding"/>
    <property type="evidence" value="ECO:0007669"/>
    <property type="project" value="UniProtKB-KW"/>
</dbReference>
<dbReference type="SUPFAM" id="SSF53187">
    <property type="entry name" value="Zn-dependent exopeptidases"/>
    <property type="match status" value="1"/>
</dbReference>
<evidence type="ECO:0000259" key="6">
    <source>
        <dbReference type="Pfam" id="PF07687"/>
    </source>
</evidence>
<keyword evidence="2" id="KW-0645">Protease</keyword>
<sequence>VILTLLGTDPSLKAALLASHLDVVPIANPEAWSHEPFAAEETEGYIYGRGTLDDKFGVFSLLENMEHLLQHHGLDHQPRRTVIVAFGHDEEVSGPEGAAALGRLVAEEGHGIEFVMDEGLPISDGLIPGIARPVALIGVAEKGFLTLEATVDLPDEEAGHSARPPQEQAIGILAQGLAKLHQHRHPASLSPAVTDMFDHLITEMSFERRLVMANRWLLQPVLQWVLSRSPNTDTLLRTTTALTMLNAGIKANVLPNRATATINHRIIVGDTIEAVIARDKAIVNDERIKFTVADGNEPSFVSSCDVPGFKMIERSIRQTWPDYAVSPGLMVAGTDTKHYLHLTPNVYRVLPIKMTTPDLGRLHGPNERVALSALQEVLDFYAHLFDN</sequence>
<dbReference type="GO" id="GO:0043605">
    <property type="term" value="P:amide catabolic process"/>
    <property type="evidence" value="ECO:0000318"/>
    <property type="project" value="GO_Central"/>
</dbReference>
<dbReference type="InParanoid" id="A9UVQ0"/>
<keyword evidence="5" id="KW-0862">Zinc</keyword>
<organism evidence="7 8">
    <name type="scientific">Monosiga brevicollis</name>
    <name type="common">Choanoflagellate</name>
    <dbReference type="NCBI Taxonomy" id="81824"/>
    <lineage>
        <taxon>Eukaryota</taxon>
        <taxon>Choanoflagellata</taxon>
        <taxon>Craspedida</taxon>
        <taxon>Salpingoecidae</taxon>
        <taxon>Monosiga</taxon>
    </lineage>
</organism>
<feature type="non-terminal residue" evidence="7">
    <location>
        <position position="387"/>
    </location>
</feature>
<dbReference type="OMA" id="DWTHHPF"/>
<dbReference type="AlphaFoldDB" id="A9UVQ0"/>
<evidence type="ECO:0000256" key="3">
    <source>
        <dbReference type="ARBA" id="ARBA00022723"/>
    </source>
</evidence>
<dbReference type="Pfam" id="PF07687">
    <property type="entry name" value="M20_dimer"/>
    <property type="match status" value="1"/>
</dbReference>
<evidence type="ECO:0000313" key="7">
    <source>
        <dbReference type="EMBL" id="EDQ90624.1"/>
    </source>
</evidence>
<dbReference type="STRING" id="81824.A9UVQ0"/>
<protein>
    <recommendedName>
        <fullName evidence="6">Peptidase M20 dimerisation domain-containing protein</fullName>
    </recommendedName>
</protein>
<dbReference type="GO" id="GO:0016811">
    <property type="term" value="F:hydrolase activity, acting on carbon-nitrogen (but not peptide) bonds, in linear amides"/>
    <property type="evidence" value="ECO:0000318"/>
    <property type="project" value="GO_Central"/>
</dbReference>